<proteinExistence type="predicted"/>
<feature type="transmembrane region" description="Helical" evidence="1">
    <location>
        <begin position="42"/>
        <end position="59"/>
    </location>
</feature>
<keyword evidence="1" id="KW-0812">Transmembrane</keyword>
<dbReference type="STRING" id="1444770.AF72_00925"/>
<keyword evidence="1" id="KW-1133">Transmembrane helix</keyword>
<keyword evidence="1" id="KW-0472">Membrane</keyword>
<dbReference type="KEGG" id="xtw:AB672_11190"/>
<organism evidence="3 5">
    <name type="scientific">Xylella taiwanensis</name>
    <dbReference type="NCBI Taxonomy" id="1444770"/>
    <lineage>
        <taxon>Bacteria</taxon>
        <taxon>Pseudomonadati</taxon>
        <taxon>Pseudomonadota</taxon>
        <taxon>Gammaproteobacteria</taxon>
        <taxon>Lysobacterales</taxon>
        <taxon>Lysobacteraceae</taxon>
        <taxon>Xylella</taxon>
    </lineage>
</organism>
<comment type="caution">
    <text evidence="3">The sequence shown here is derived from an EMBL/GenBank/DDBJ whole genome shotgun (WGS) entry which is preliminary data.</text>
</comment>
<dbReference type="EMBL" id="JAJPPU010000002">
    <property type="protein sequence ID" value="MCD8472668.1"/>
    <property type="molecule type" value="Genomic_DNA"/>
</dbReference>
<keyword evidence="6" id="KW-1185">Reference proteome</keyword>
<evidence type="ECO:0000313" key="4">
    <source>
        <dbReference type="EMBL" id="MCD8472668.1"/>
    </source>
</evidence>
<dbReference type="Proteomes" id="UP000020406">
    <property type="component" value="Unassembled WGS sequence"/>
</dbReference>
<feature type="transmembrane region" description="Helical" evidence="1">
    <location>
        <begin position="170"/>
        <end position="186"/>
    </location>
</feature>
<name>Z9JNQ7_9GAMM</name>
<dbReference type="eggNOG" id="COG1835">
    <property type="taxonomic scope" value="Bacteria"/>
</dbReference>
<protein>
    <submittedName>
        <fullName evidence="3">Acetylase</fullName>
    </submittedName>
    <submittedName>
        <fullName evidence="4">Acyltransferase</fullName>
    </submittedName>
</protein>
<dbReference type="PANTHER" id="PTHR23028">
    <property type="entry name" value="ACETYLTRANSFERASE"/>
    <property type="match status" value="1"/>
</dbReference>
<dbReference type="Pfam" id="PF01757">
    <property type="entry name" value="Acyl_transf_3"/>
    <property type="match status" value="1"/>
</dbReference>
<evidence type="ECO:0000313" key="6">
    <source>
        <dbReference type="Proteomes" id="UP001430701"/>
    </source>
</evidence>
<feature type="transmembrane region" description="Helical" evidence="1">
    <location>
        <begin position="300"/>
        <end position="321"/>
    </location>
</feature>
<evidence type="ECO:0000256" key="1">
    <source>
        <dbReference type="SAM" id="Phobius"/>
    </source>
</evidence>
<keyword evidence="4" id="KW-0808">Transferase</keyword>
<dbReference type="InterPro" id="IPR002656">
    <property type="entry name" value="Acyl_transf_3_dom"/>
</dbReference>
<feature type="transmembrane region" description="Helical" evidence="1">
    <location>
        <begin position="221"/>
        <end position="239"/>
    </location>
</feature>
<dbReference type="EMBL" id="JDSQ01000001">
    <property type="protein sequence ID" value="EWS79397.1"/>
    <property type="molecule type" value="Genomic_DNA"/>
</dbReference>
<sequence>MPRNTISNNFDFLRFVAAYMVLFSHQLVLTGNSGPNITSFDLGKLGVVIFFSISGYLVTQSWDHDPSIWRFLAKRMLRIWPALIVVTCITVLFLGPIVSTEPINHYFINHKTWDYFRVLKLIIRYELPGVFVTNPFPNAVNGSLWTLPIEFRWYLILMALGVVGLLRNRFLLLIAVTALAIFVFVIKDAQNNPDWKLHLQLGVFFCYGICLYYFRSFFTAHTTSILLALSIVSSLLFSIGQKYTALFLLLPALVIRFGIAATPFIRHAGRYGDLSYGVYLYAFPVQQTIIFLFGDHLTMWSALALSTAVTIIFALLSWHLVESPAGQLKKRYLVKSKDIQPRHEIEKSSP</sequence>
<evidence type="ECO:0000259" key="2">
    <source>
        <dbReference type="Pfam" id="PF01757"/>
    </source>
</evidence>
<feature type="domain" description="Acyltransferase 3" evidence="2">
    <location>
        <begin position="9"/>
        <end position="318"/>
    </location>
</feature>
<dbReference type="Proteomes" id="UP001430701">
    <property type="component" value="Unassembled WGS sequence"/>
</dbReference>
<feature type="transmembrane region" description="Helical" evidence="1">
    <location>
        <begin position="144"/>
        <end position="163"/>
    </location>
</feature>
<evidence type="ECO:0000313" key="5">
    <source>
        <dbReference type="Proteomes" id="UP000020406"/>
    </source>
</evidence>
<gene>
    <name evidence="3" type="ORF">AF72_00925</name>
    <name evidence="4" type="ORF">LPH55_04085</name>
</gene>
<dbReference type="AlphaFoldDB" id="Z9JNQ7"/>
<feature type="transmembrane region" description="Helical" evidence="1">
    <location>
        <begin position="245"/>
        <end position="264"/>
    </location>
</feature>
<reference evidence="3 5" key="1">
    <citation type="journal article" date="2014" name="Genome Announc.">
        <title>Draft Genome Sequence of Xylella fastidiosa Pear Leaf Scorch Strain in Taiwan.</title>
        <authorList>
            <person name="Su C.C."/>
            <person name="Deng W.L."/>
            <person name="Jan F.J."/>
            <person name="Chang C.J."/>
            <person name="Huang H."/>
            <person name="Chen J."/>
        </authorList>
    </citation>
    <scope>NUCLEOTIDE SEQUENCE [LARGE SCALE GENOMIC DNA]</scope>
    <source>
        <strain evidence="3 5">PLS229</strain>
    </source>
</reference>
<feature type="transmembrane region" description="Helical" evidence="1">
    <location>
        <begin position="276"/>
        <end position="294"/>
    </location>
</feature>
<accession>Z9JNQ7</accession>
<dbReference type="RefSeq" id="WP_051482233.1">
    <property type="nucleotide sequence ID" value="NZ_CP053627.1"/>
</dbReference>
<feature type="transmembrane region" description="Helical" evidence="1">
    <location>
        <begin position="198"/>
        <end position="214"/>
    </location>
</feature>
<dbReference type="PATRIC" id="fig|1444770.3.peg.223"/>
<dbReference type="InterPro" id="IPR050879">
    <property type="entry name" value="Acyltransferase_3"/>
</dbReference>
<reference evidence="4" key="2">
    <citation type="submission" date="2021-11" db="EMBL/GenBank/DDBJ databases">
        <title>Genome sequence of Xylella taiwanensis PLS432.</title>
        <authorList>
            <person name="Weng L.-W."/>
            <person name="Su C.-C."/>
            <person name="Tsai C.-W."/>
            <person name="Kuo C.-H."/>
        </authorList>
    </citation>
    <scope>NUCLEOTIDE SEQUENCE</scope>
    <source>
        <strain evidence="4">PLS432</strain>
    </source>
</reference>
<dbReference type="GO" id="GO:0016747">
    <property type="term" value="F:acyltransferase activity, transferring groups other than amino-acyl groups"/>
    <property type="evidence" value="ECO:0007669"/>
    <property type="project" value="InterPro"/>
</dbReference>
<feature type="transmembrane region" description="Helical" evidence="1">
    <location>
        <begin position="12"/>
        <end position="30"/>
    </location>
</feature>
<dbReference type="GeneID" id="68901859"/>
<dbReference type="OrthoDB" id="9767863at2"/>
<keyword evidence="4" id="KW-0012">Acyltransferase</keyword>
<feature type="transmembrane region" description="Helical" evidence="1">
    <location>
        <begin position="79"/>
        <end position="98"/>
    </location>
</feature>
<evidence type="ECO:0000313" key="3">
    <source>
        <dbReference type="EMBL" id="EWS79397.1"/>
    </source>
</evidence>